<proteinExistence type="inferred from homology"/>
<keyword evidence="5 12" id="KW-0732">Signal</keyword>
<dbReference type="InterPro" id="IPR033254">
    <property type="entry name" value="Plant_FLA"/>
</dbReference>
<keyword evidence="7" id="KW-0472">Membrane</keyword>
<keyword evidence="8" id="KW-0325">Glycoprotein</keyword>
<evidence type="ECO:0000256" key="9">
    <source>
        <dbReference type="ARBA" id="ARBA00023288"/>
    </source>
</evidence>
<dbReference type="GO" id="GO:0098552">
    <property type="term" value="C:side of membrane"/>
    <property type="evidence" value="ECO:0007669"/>
    <property type="project" value="UniProtKB-KW"/>
</dbReference>
<evidence type="ECO:0000256" key="6">
    <source>
        <dbReference type="ARBA" id="ARBA00022974"/>
    </source>
</evidence>
<sequence length="266" mass="28261">MDTKISSLLPVLALLCLFSSTSHAFNITRILDTYPEYSTFNSLLSQTGLAKKINSRRTITVLAVDDVGDLAGKDIDLVGTILSSHVILDYYDNAKFARMKRSKILTTLYQTTGEAQEQNGFLNCTKTPNGIMFGSATKGAPLVSSLMGVVFQRPYNISVLQVSSVIEAPGLEDSPPPPHSRKRAPPPRHHHAEAPEPEEAPTPTPAPAPADASADDEDDGDDEADSPDSDSSDEAAAPAPRSGSSRVHVGFVAVVAGLVSCMMGLL</sequence>
<evidence type="ECO:0000256" key="4">
    <source>
        <dbReference type="ARBA" id="ARBA00022622"/>
    </source>
</evidence>
<evidence type="ECO:0000256" key="5">
    <source>
        <dbReference type="ARBA" id="ARBA00022729"/>
    </source>
</evidence>
<dbReference type="GO" id="GO:0005886">
    <property type="term" value="C:plasma membrane"/>
    <property type="evidence" value="ECO:0007669"/>
    <property type="project" value="UniProtKB-SubCell"/>
</dbReference>
<keyword evidence="9" id="KW-0449">Lipoprotein</keyword>
<evidence type="ECO:0000256" key="10">
    <source>
        <dbReference type="ARBA" id="ARBA00024686"/>
    </source>
</evidence>
<evidence type="ECO:0000313" key="14">
    <source>
        <dbReference type="Proteomes" id="UP001141552"/>
    </source>
</evidence>
<evidence type="ECO:0000256" key="1">
    <source>
        <dbReference type="ARBA" id="ARBA00004609"/>
    </source>
</evidence>
<comment type="function">
    <text evidence="10">May be a cell surface adhesion protein.</text>
</comment>
<reference evidence="13" key="1">
    <citation type="submission" date="2022-02" db="EMBL/GenBank/DDBJ databases">
        <authorList>
            <person name="Henning P.M."/>
            <person name="McCubbin A.G."/>
            <person name="Shore J.S."/>
        </authorList>
    </citation>
    <scope>NUCLEOTIDE SEQUENCE</scope>
    <source>
        <strain evidence="13">F60SS</strain>
        <tissue evidence="13">Leaves</tissue>
    </source>
</reference>
<organism evidence="13 14">
    <name type="scientific">Turnera subulata</name>
    <dbReference type="NCBI Taxonomy" id="218843"/>
    <lineage>
        <taxon>Eukaryota</taxon>
        <taxon>Viridiplantae</taxon>
        <taxon>Streptophyta</taxon>
        <taxon>Embryophyta</taxon>
        <taxon>Tracheophyta</taxon>
        <taxon>Spermatophyta</taxon>
        <taxon>Magnoliopsida</taxon>
        <taxon>eudicotyledons</taxon>
        <taxon>Gunneridae</taxon>
        <taxon>Pentapetalae</taxon>
        <taxon>rosids</taxon>
        <taxon>fabids</taxon>
        <taxon>Malpighiales</taxon>
        <taxon>Passifloraceae</taxon>
        <taxon>Turnera</taxon>
    </lineage>
</organism>
<evidence type="ECO:0000256" key="12">
    <source>
        <dbReference type="SAM" id="SignalP"/>
    </source>
</evidence>
<keyword evidence="3" id="KW-1003">Cell membrane</keyword>
<dbReference type="PANTHER" id="PTHR32382">
    <property type="entry name" value="FASCICLIN-LIKE ARABINOGALACTAN PROTEIN"/>
    <property type="match status" value="1"/>
</dbReference>
<comment type="caution">
    <text evidence="13">The sequence shown here is derived from an EMBL/GenBank/DDBJ whole genome shotgun (WGS) entry which is preliminary data.</text>
</comment>
<feature type="compositionally biased region" description="Basic residues" evidence="11">
    <location>
        <begin position="179"/>
        <end position="191"/>
    </location>
</feature>
<keyword evidence="4" id="KW-0336">GPI-anchor</keyword>
<dbReference type="Gene3D" id="2.30.180.10">
    <property type="entry name" value="FAS1 domain"/>
    <property type="match status" value="1"/>
</dbReference>
<dbReference type="FunFam" id="2.30.180.10:FF:000015">
    <property type="entry name" value="Fasciclin-like arabinogalactan protein 3"/>
    <property type="match status" value="1"/>
</dbReference>
<comment type="similarity">
    <text evidence="2">Belongs to the fasciclin-like AGP family.</text>
</comment>
<feature type="region of interest" description="Disordered" evidence="11">
    <location>
        <begin position="168"/>
        <end position="245"/>
    </location>
</feature>
<dbReference type="OrthoDB" id="694090at2759"/>
<feature type="chain" id="PRO_5040244182" description="FAS1 domain-containing protein" evidence="12">
    <location>
        <begin position="25"/>
        <end position="266"/>
    </location>
</feature>
<dbReference type="SUPFAM" id="SSF82153">
    <property type="entry name" value="FAS1 domain"/>
    <property type="match status" value="1"/>
</dbReference>
<dbReference type="InterPro" id="IPR036378">
    <property type="entry name" value="FAS1_dom_sf"/>
</dbReference>
<keyword evidence="6" id="KW-0654">Proteoglycan</keyword>
<evidence type="ECO:0000256" key="8">
    <source>
        <dbReference type="ARBA" id="ARBA00023180"/>
    </source>
</evidence>
<dbReference type="PANTHER" id="PTHR32382:SF6">
    <property type="entry name" value="FASCICLIN-LIKE ARABINOGALACTAN PROTEIN 14"/>
    <property type="match status" value="1"/>
</dbReference>
<name>A0A9Q0FLF2_9ROSI</name>
<evidence type="ECO:0000256" key="2">
    <source>
        <dbReference type="ARBA" id="ARBA00007843"/>
    </source>
</evidence>
<dbReference type="EMBL" id="JAKUCV010004915">
    <property type="protein sequence ID" value="KAJ4833576.1"/>
    <property type="molecule type" value="Genomic_DNA"/>
</dbReference>
<protein>
    <recommendedName>
        <fullName evidence="15">FAS1 domain-containing protein</fullName>
    </recommendedName>
</protein>
<evidence type="ECO:0000313" key="13">
    <source>
        <dbReference type="EMBL" id="KAJ4833576.1"/>
    </source>
</evidence>
<evidence type="ECO:0008006" key="15">
    <source>
        <dbReference type="Google" id="ProtNLM"/>
    </source>
</evidence>
<accession>A0A9Q0FLF2</accession>
<dbReference type="Proteomes" id="UP001141552">
    <property type="component" value="Unassembled WGS sequence"/>
</dbReference>
<evidence type="ECO:0000256" key="11">
    <source>
        <dbReference type="SAM" id="MobiDB-lite"/>
    </source>
</evidence>
<evidence type="ECO:0000256" key="7">
    <source>
        <dbReference type="ARBA" id="ARBA00023136"/>
    </source>
</evidence>
<gene>
    <name evidence="13" type="ORF">Tsubulata_026892</name>
</gene>
<feature type="compositionally biased region" description="Acidic residues" evidence="11">
    <location>
        <begin position="213"/>
        <end position="233"/>
    </location>
</feature>
<evidence type="ECO:0000256" key="3">
    <source>
        <dbReference type="ARBA" id="ARBA00022475"/>
    </source>
</evidence>
<dbReference type="AlphaFoldDB" id="A0A9Q0FLF2"/>
<reference evidence="13" key="2">
    <citation type="journal article" date="2023" name="Plants (Basel)">
        <title>Annotation of the Turnera subulata (Passifloraceae) Draft Genome Reveals the S-Locus Evolved after the Divergence of Turneroideae from Passifloroideae in a Stepwise Manner.</title>
        <authorList>
            <person name="Henning P.M."/>
            <person name="Roalson E.H."/>
            <person name="Mir W."/>
            <person name="McCubbin A.G."/>
            <person name="Shore J.S."/>
        </authorList>
    </citation>
    <scope>NUCLEOTIDE SEQUENCE</scope>
    <source>
        <strain evidence="13">F60SS</strain>
    </source>
</reference>
<comment type="subcellular location">
    <subcellularLocation>
        <location evidence="1">Cell membrane</location>
        <topology evidence="1">Lipid-anchor</topology>
        <topology evidence="1">GPI-anchor</topology>
    </subcellularLocation>
</comment>
<keyword evidence="14" id="KW-1185">Reference proteome</keyword>
<feature type="signal peptide" evidence="12">
    <location>
        <begin position="1"/>
        <end position="24"/>
    </location>
</feature>